<sequence length="282" mass="31938">MSLAGESARRRVRRLATMGEYELADTLAQSDCAQCEMALSAAAMRLEREGAQQWNALQRAKAQCLLQQQRAALQEERAHFERLICAQSERCRSREEELDRFAAAETAKLNTKPVTVPREVLLLQQQETQLRWEGSFAAAAQCRREANRLERELFGAYLSSQGSLLDHRITRRAAALLTRENIAVEKDNASVFALRAKHEWDHRRTAAQLRHVEDGMLAVQRRAHRRLQETHACDGVLSATHAKTQCGTVLEKRVYGDAYRLPSLCELYGPLMEDRPSTSPAL</sequence>
<protein>
    <submittedName>
        <fullName evidence="1">Uncharacterized protein</fullName>
    </submittedName>
</protein>
<evidence type="ECO:0000313" key="1">
    <source>
        <dbReference type="EMBL" id="AIO01635.1"/>
    </source>
</evidence>
<reference evidence="1 2" key="1">
    <citation type="journal article" date="2015" name="Sci. Rep.">
        <title>The genome of Leishmania panamensis: insights into genomics of the L. (Viannia) subgenus.</title>
        <authorList>
            <person name="Llanes A."/>
            <person name="Restrepo C.M."/>
            <person name="Vecchio G.D."/>
            <person name="Anguizola F.J."/>
            <person name="Lleonart R."/>
        </authorList>
    </citation>
    <scope>NUCLEOTIDE SEQUENCE [LARGE SCALE GENOMIC DNA]</scope>
    <source>
        <strain evidence="1 2">MHOM/PA/94/PSC-1</strain>
    </source>
</reference>
<accession>A0A088S284</accession>
<dbReference type="Proteomes" id="UP000063063">
    <property type="component" value="Chromosome 34"/>
</dbReference>
<organism evidence="1 2">
    <name type="scientific">Leishmania panamensis</name>
    <dbReference type="NCBI Taxonomy" id="5679"/>
    <lineage>
        <taxon>Eukaryota</taxon>
        <taxon>Discoba</taxon>
        <taxon>Euglenozoa</taxon>
        <taxon>Kinetoplastea</taxon>
        <taxon>Metakinetoplastina</taxon>
        <taxon>Trypanosomatida</taxon>
        <taxon>Trypanosomatidae</taxon>
        <taxon>Leishmaniinae</taxon>
        <taxon>Leishmania</taxon>
        <taxon>Leishmania guyanensis species complex</taxon>
    </lineage>
</organism>
<dbReference type="eggNOG" id="ENOG502SJDW">
    <property type="taxonomic scope" value="Eukaryota"/>
</dbReference>
<keyword evidence="2" id="KW-1185">Reference proteome</keyword>
<name>A0A088S284_LEIPA</name>
<dbReference type="VEuPathDB" id="TriTrypDB:LPAL13_340005900"/>
<evidence type="ECO:0000313" key="2">
    <source>
        <dbReference type="Proteomes" id="UP000063063"/>
    </source>
</evidence>
<dbReference type="KEGG" id="lpan:LPMP_340070"/>
<proteinExistence type="predicted"/>
<dbReference type="EMBL" id="CP009403">
    <property type="protein sequence ID" value="AIO01635.1"/>
    <property type="molecule type" value="Genomic_DNA"/>
</dbReference>
<dbReference type="OrthoDB" id="265358at2759"/>
<gene>
    <name evidence="1" type="ORF">LPMP_340070</name>
</gene>
<dbReference type="AlphaFoldDB" id="A0A088S284"/>
<dbReference type="VEuPathDB" id="TriTrypDB:LPMP_340070"/>
<dbReference type="GeneID" id="22578511"/>
<dbReference type="RefSeq" id="XP_010702435.1">
    <property type="nucleotide sequence ID" value="XM_010704133.1"/>
</dbReference>